<dbReference type="Gene3D" id="3.40.50.1820">
    <property type="entry name" value="alpha/beta hydrolase"/>
    <property type="match status" value="1"/>
</dbReference>
<evidence type="ECO:0000256" key="3">
    <source>
        <dbReference type="PROSITE-ProRule" id="PRU10038"/>
    </source>
</evidence>
<dbReference type="EMBL" id="JACHIN010000003">
    <property type="protein sequence ID" value="MBB5077264.1"/>
    <property type="molecule type" value="Genomic_DNA"/>
</dbReference>
<protein>
    <submittedName>
        <fullName evidence="5">Acetyl esterase</fullName>
        <ecNumber evidence="5">3.1.1.-</ecNumber>
    </submittedName>
</protein>
<comment type="similarity">
    <text evidence="1">Belongs to the 'GDXG' lipolytic enzyme family.</text>
</comment>
<sequence>MAVDESTRVVIDVLTDVFPKIGTEVFDAAEARRILAQAPAMAAEPYPVGGVEDRMAGEVPVRVYWPEGDGPHPVVVYFHGGGFTLCTLDTHDGVCRTLCAGARAIVVSVDYRLAPEHPYPAAVEDAYAATVWAYEHAAELGGDAGRIAVAGDSAGGNLAAVTCLKARDTGLGPPIRFQLLVYPVTDAAMDAPSHDENGEGYFLTNAHMRWYWDNYQPDLARRAEPYCSPIRADAHGLPPAMVITAEHDPLRDEGEAYAEKLRAAGVEARTMRFEGMFHGFFGLDDFLQAAKSASEHACSALREGLR</sequence>
<accession>A0A7W8A0L0</accession>
<reference evidence="5 6" key="1">
    <citation type="submission" date="2020-08" db="EMBL/GenBank/DDBJ databases">
        <title>Genomic Encyclopedia of Type Strains, Phase IV (KMG-IV): sequencing the most valuable type-strain genomes for metagenomic binning, comparative biology and taxonomic classification.</title>
        <authorList>
            <person name="Goeker M."/>
        </authorList>
    </citation>
    <scope>NUCLEOTIDE SEQUENCE [LARGE SCALE GENOMIC DNA]</scope>
    <source>
        <strain evidence="5 6">DSM 45385</strain>
    </source>
</reference>
<evidence type="ECO:0000259" key="4">
    <source>
        <dbReference type="Pfam" id="PF07859"/>
    </source>
</evidence>
<keyword evidence="6" id="KW-1185">Reference proteome</keyword>
<dbReference type="Proteomes" id="UP000568380">
    <property type="component" value="Unassembled WGS sequence"/>
</dbReference>
<dbReference type="RefSeq" id="WP_312896330.1">
    <property type="nucleotide sequence ID" value="NZ_JACHIN010000003.1"/>
</dbReference>
<keyword evidence="2 5" id="KW-0378">Hydrolase</keyword>
<dbReference type="AlphaFoldDB" id="A0A7W8A0L0"/>
<dbReference type="EC" id="3.1.1.-" evidence="5"/>
<dbReference type="PANTHER" id="PTHR48081:SF8">
    <property type="entry name" value="ALPHA_BETA HYDROLASE FOLD-3 DOMAIN-CONTAINING PROTEIN-RELATED"/>
    <property type="match status" value="1"/>
</dbReference>
<dbReference type="InterPro" id="IPR029058">
    <property type="entry name" value="AB_hydrolase_fold"/>
</dbReference>
<dbReference type="InterPro" id="IPR033140">
    <property type="entry name" value="Lipase_GDXG_put_SER_AS"/>
</dbReference>
<dbReference type="GO" id="GO:0016787">
    <property type="term" value="F:hydrolase activity"/>
    <property type="evidence" value="ECO:0007669"/>
    <property type="project" value="UniProtKB-KW"/>
</dbReference>
<dbReference type="Pfam" id="PF07859">
    <property type="entry name" value="Abhydrolase_3"/>
    <property type="match status" value="1"/>
</dbReference>
<dbReference type="FunFam" id="3.40.50.1820:FF:000089">
    <property type="entry name" value="Alpha/beta hydrolase"/>
    <property type="match status" value="1"/>
</dbReference>
<evidence type="ECO:0000256" key="1">
    <source>
        <dbReference type="ARBA" id="ARBA00010515"/>
    </source>
</evidence>
<feature type="active site" evidence="3">
    <location>
        <position position="153"/>
    </location>
</feature>
<dbReference type="PROSITE" id="PS01174">
    <property type="entry name" value="LIPASE_GDXG_SER"/>
    <property type="match status" value="1"/>
</dbReference>
<comment type="caution">
    <text evidence="5">The sequence shown here is derived from an EMBL/GenBank/DDBJ whole genome shotgun (WGS) entry which is preliminary data.</text>
</comment>
<evidence type="ECO:0000313" key="6">
    <source>
        <dbReference type="Proteomes" id="UP000568380"/>
    </source>
</evidence>
<dbReference type="InterPro" id="IPR013094">
    <property type="entry name" value="AB_hydrolase_3"/>
</dbReference>
<evidence type="ECO:0000256" key="2">
    <source>
        <dbReference type="ARBA" id="ARBA00022801"/>
    </source>
</evidence>
<name>A0A7W8A0L0_9ACTN</name>
<dbReference type="InterPro" id="IPR050300">
    <property type="entry name" value="GDXG_lipolytic_enzyme"/>
</dbReference>
<feature type="domain" description="Alpha/beta hydrolase fold-3" evidence="4">
    <location>
        <begin position="75"/>
        <end position="281"/>
    </location>
</feature>
<proteinExistence type="inferred from homology"/>
<gene>
    <name evidence="5" type="ORF">HNR40_002737</name>
</gene>
<dbReference type="PROSITE" id="PS01173">
    <property type="entry name" value="LIPASE_GDXG_HIS"/>
    <property type="match status" value="1"/>
</dbReference>
<dbReference type="InterPro" id="IPR002168">
    <property type="entry name" value="Lipase_GDXG_HIS_AS"/>
</dbReference>
<dbReference type="PANTHER" id="PTHR48081">
    <property type="entry name" value="AB HYDROLASE SUPERFAMILY PROTEIN C4A8.06C"/>
    <property type="match status" value="1"/>
</dbReference>
<evidence type="ECO:0000313" key="5">
    <source>
        <dbReference type="EMBL" id="MBB5077264.1"/>
    </source>
</evidence>
<dbReference type="SUPFAM" id="SSF53474">
    <property type="entry name" value="alpha/beta-Hydrolases"/>
    <property type="match status" value="1"/>
</dbReference>
<organism evidence="5 6">
    <name type="scientific">Nonomuraea endophytica</name>
    <dbReference type="NCBI Taxonomy" id="714136"/>
    <lineage>
        <taxon>Bacteria</taxon>
        <taxon>Bacillati</taxon>
        <taxon>Actinomycetota</taxon>
        <taxon>Actinomycetes</taxon>
        <taxon>Streptosporangiales</taxon>
        <taxon>Streptosporangiaceae</taxon>
        <taxon>Nonomuraea</taxon>
    </lineage>
</organism>